<dbReference type="RefSeq" id="WP_196396105.1">
    <property type="nucleotide sequence ID" value="NZ_JADNYM010000007.1"/>
</dbReference>
<feature type="domain" description="Glycosyltransferase 2-like" evidence="1">
    <location>
        <begin position="66"/>
        <end position="196"/>
    </location>
</feature>
<dbReference type="Gene3D" id="3.90.550.10">
    <property type="entry name" value="Spore Coat Polysaccharide Biosynthesis Protein SpsA, Chain A"/>
    <property type="match status" value="1"/>
</dbReference>
<dbReference type="SUPFAM" id="SSF53448">
    <property type="entry name" value="Nucleotide-diphospho-sugar transferases"/>
    <property type="match status" value="1"/>
</dbReference>
<proteinExistence type="predicted"/>
<dbReference type="EMBL" id="JADNYM010000007">
    <property type="protein sequence ID" value="MBG0739164.1"/>
    <property type="molecule type" value="Genomic_DNA"/>
</dbReference>
<evidence type="ECO:0000259" key="1">
    <source>
        <dbReference type="Pfam" id="PF00535"/>
    </source>
</evidence>
<dbReference type="SUPFAM" id="SSF53756">
    <property type="entry name" value="UDP-Glycosyltransferase/glycogen phosphorylase"/>
    <property type="match status" value="1"/>
</dbReference>
<evidence type="ECO:0000313" key="2">
    <source>
        <dbReference type="EMBL" id="MBG0739164.1"/>
    </source>
</evidence>
<dbReference type="AlphaFoldDB" id="A0A931CQJ7"/>
<dbReference type="InterPro" id="IPR029044">
    <property type="entry name" value="Nucleotide-diphossugar_trans"/>
</dbReference>
<organism evidence="2 3">
    <name type="scientific">Arthrobacter terrae</name>
    <dbReference type="NCBI Taxonomy" id="2935737"/>
    <lineage>
        <taxon>Bacteria</taxon>
        <taxon>Bacillati</taxon>
        <taxon>Actinomycetota</taxon>
        <taxon>Actinomycetes</taxon>
        <taxon>Micrococcales</taxon>
        <taxon>Micrococcaceae</taxon>
        <taxon>Arthrobacter</taxon>
    </lineage>
</organism>
<keyword evidence="3" id="KW-1185">Reference proteome</keyword>
<dbReference type="Pfam" id="PF00535">
    <property type="entry name" value="Glycos_transf_2"/>
    <property type="match status" value="1"/>
</dbReference>
<sequence>MTHISNEVNLPGRLPVNPTEDIDYGSRMFTNSAARAAEIALLVRHTAPTQTKPVDVDPDGLLAGVTVVIPSFQGVDRIETCLGSLMDQELDPKRFEIILVINGPDDGTFELAQVLKARHLEHSLRVLFQAEAGAGAARNLGIAAARYSYLTFVDDDDYVGPLFLSALLNSAGPNCVAIAPIYNVDVEGLEDAENSLNKQILARAGNPFKLTAASSLVGFNACKLFPTAAILHTRYSEGLRSGEDICFMASVATAHAFDAVVSSKDRTGAYFRTLRDDSISRHPLDFDFAVQQRLDVIADLESLRPWDGSNNDALLTTLIRSQAGFIQRYLSDHTNERERIIGTIDASGIRNFPWPKINDNLAQDLVVSYCFAPYSDTSATVASKAIVERGKIVDVIYNNMNKVRRVDSNIETIAGRFIDKSFEIDAPASFAGWKQISEFVAKGISVADRQDARNGGYKSLYSRVLWTGSHFLAALFKLRHPAVKWTAEFSDPLSHDAKGERRKGDLVRDEMFEAFNRGIVSKGYASLATDNLFTWCEHITYVLADEIIFTNANQLEYMLSNISDKRLRRLVGEKAIVRVHPTPPPRSYHVMQSDYQLSSSVVNVGYFGAFYDNRGLMDVLTALVNAPVQVRQELRLHVFTNKAKDLSETVQRLGLTGIVKAQGYRPYLEFLNLSTRFDVLLVNDVERTGELPINPFLPSKYSDYLGSGRPIWGLVDEGSPLSSRQLEYRSMVGDSVSALRTIKSIHSDWYVERSSLGQLGCEAG</sequence>
<evidence type="ECO:0000313" key="3">
    <source>
        <dbReference type="Proteomes" id="UP000655366"/>
    </source>
</evidence>
<dbReference type="CDD" id="cd00761">
    <property type="entry name" value="Glyco_tranf_GTA_type"/>
    <property type="match status" value="1"/>
</dbReference>
<dbReference type="PANTHER" id="PTHR43685:SF2">
    <property type="entry name" value="GLYCOSYLTRANSFERASE 2-LIKE DOMAIN-CONTAINING PROTEIN"/>
    <property type="match status" value="1"/>
</dbReference>
<accession>A0A931CQJ7</accession>
<dbReference type="InterPro" id="IPR050834">
    <property type="entry name" value="Glycosyltransf_2"/>
</dbReference>
<gene>
    <name evidence="2" type="ORF">IV500_07120</name>
</gene>
<reference evidence="2 3" key="1">
    <citation type="submission" date="2020-11" db="EMBL/GenBank/DDBJ databases">
        <title>Arthrobacter antarcticus sp. nov., isolated from Antarctic Soil.</title>
        <authorList>
            <person name="Li J."/>
        </authorList>
    </citation>
    <scope>NUCLEOTIDE SEQUENCE [LARGE SCALE GENOMIC DNA]</scope>
    <source>
        <strain evidence="2 3">Z1-20</strain>
    </source>
</reference>
<dbReference type="PANTHER" id="PTHR43685">
    <property type="entry name" value="GLYCOSYLTRANSFERASE"/>
    <property type="match status" value="1"/>
</dbReference>
<dbReference type="InterPro" id="IPR001173">
    <property type="entry name" value="Glyco_trans_2-like"/>
</dbReference>
<protein>
    <submittedName>
        <fullName evidence="2">Glycosyltransferase</fullName>
    </submittedName>
</protein>
<comment type="caution">
    <text evidence="2">The sequence shown here is derived from an EMBL/GenBank/DDBJ whole genome shotgun (WGS) entry which is preliminary data.</text>
</comment>
<dbReference type="Proteomes" id="UP000655366">
    <property type="component" value="Unassembled WGS sequence"/>
</dbReference>
<name>A0A931CQJ7_9MICC</name>